<accession>A0A7W5UWC3</accession>
<evidence type="ECO:0000313" key="3">
    <source>
        <dbReference type="Proteomes" id="UP000579945"/>
    </source>
</evidence>
<dbReference type="GeneID" id="95388318"/>
<dbReference type="RefSeq" id="WP_183645447.1">
    <property type="nucleotide sequence ID" value="NZ_JACIBV010000001.1"/>
</dbReference>
<proteinExistence type="predicted"/>
<evidence type="ECO:0000313" key="2">
    <source>
        <dbReference type="EMBL" id="MBB3725922.1"/>
    </source>
</evidence>
<reference evidence="2 3" key="1">
    <citation type="submission" date="2020-08" db="EMBL/GenBank/DDBJ databases">
        <title>Sequencing the genomes of 1000 actinobacteria strains.</title>
        <authorList>
            <person name="Klenk H.-P."/>
        </authorList>
    </citation>
    <scope>NUCLEOTIDE SEQUENCE [LARGE SCALE GENOMIC DNA]</scope>
    <source>
        <strain evidence="2 3">DSM 44320</strain>
    </source>
</reference>
<feature type="signal peptide" evidence="1">
    <location>
        <begin position="1"/>
        <end position="23"/>
    </location>
</feature>
<dbReference type="Proteomes" id="UP000579945">
    <property type="component" value="Unassembled WGS sequence"/>
</dbReference>
<keyword evidence="1" id="KW-0732">Signal</keyword>
<name>A0A7W5UWC3_9ACTN</name>
<dbReference type="AlphaFoldDB" id="A0A7W5UWC3"/>
<evidence type="ECO:0000256" key="1">
    <source>
        <dbReference type="SAM" id="SignalP"/>
    </source>
</evidence>
<protein>
    <submittedName>
        <fullName evidence="2">Uncharacterized protein</fullName>
    </submittedName>
</protein>
<dbReference type="EMBL" id="JACIBV010000001">
    <property type="protein sequence ID" value="MBB3725922.1"/>
    <property type="molecule type" value="Genomic_DNA"/>
</dbReference>
<organism evidence="2 3">
    <name type="scientific">Nonomuraea dietziae</name>
    <dbReference type="NCBI Taxonomy" id="65515"/>
    <lineage>
        <taxon>Bacteria</taxon>
        <taxon>Bacillati</taxon>
        <taxon>Actinomycetota</taxon>
        <taxon>Actinomycetes</taxon>
        <taxon>Streptosporangiales</taxon>
        <taxon>Streptosporangiaceae</taxon>
        <taxon>Nonomuraea</taxon>
    </lineage>
</organism>
<feature type="chain" id="PRO_5031474139" evidence="1">
    <location>
        <begin position="24"/>
        <end position="157"/>
    </location>
</feature>
<sequence>MRMTLRILVALVLALAPAGPSTAAEEPLDGFAIEHVPRGAGPSVSEFAYEPDEGIRCASRVWERATGDGGHSVDLTVVVLRGASLTSLGRLRSFMARHHERAPGSWSEVVVGARPGLRADGHVFWLMEPGVAVSVTIDTGRFGPGELTAVAEGVRPA</sequence>
<comment type="caution">
    <text evidence="2">The sequence shown here is derived from an EMBL/GenBank/DDBJ whole genome shotgun (WGS) entry which is preliminary data.</text>
</comment>
<keyword evidence="3" id="KW-1185">Reference proteome</keyword>
<gene>
    <name evidence="2" type="ORF">FHR33_001782</name>
</gene>